<sequence length="89" mass="10138">MTYNEAYIAVENTISTFSMVPSLEGEEGKTALVILHELEDFADTLDPLAKCEEEERLAEYEEAIQVLARYTVDTITMSREIQVARNHLK</sequence>
<proteinExistence type="predicted"/>
<dbReference type="AlphaFoldDB" id="A0A0F9EAD3"/>
<comment type="caution">
    <text evidence="1">The sequence shown here is derived from an EMBL/GenBank/DDBJ whole genome shotgun (WGS) entry which is preliminary data.</text>
</comment>
<protein>
    <submittedName>
        <fullName evidence="1">Uncharacterized protein</fullName>
    </submittedName>
</protein>
<dbReference type="EMBL" id="LAZR01035702">
    <property type="protein sequence ID" value="KKL26806.1"/>
    <property type="molecule type" value="Genomic_DNA"/>
</dbReference>
<gene>
    <name evidence="1" type="ORF">LCGC14_2391560</name>
</gene>
<evidence type="ECO:0000313" key="1">
    <source>
        <dbReference type="EMBL" id="KKL26806.1"/>
    </source>
</evidence>
<name>A0A0F9EAD3_9ZZZZ</name>
<reference evidence="1" key="1">
    <citation type="journal article" date="2015" name="Nature">
        <title>Complex archaea that bridge the gap between prokaryotes and eukaryotes.</title>
        <authorList>
            <person name="Spang A."/>
            <person name="Saw J.H."/>
            <person name="Jorgensen S.L."/>
            <person name="Zaremba-Niedzwiedzka K."/>
            <person name="Martijn J."/>
            <person name="Lind A.E."/>
            <person name="van Eijk R."/>
            <person name="Schleper C."/>
            <person name="Guy L."/>
            <person name="Ettema T.J."/>
        </authorList>
    </citation>
    <scope>NUCLEOTIDE SEQUENCE</scope>
</reference>
<accession>A0A0F9EAD3</accession>
<organism evidence="1">
    <name type="scientific">marine sediment metagenome</name>
    <dbReference type="NCBI Taxonomy" id="412755"/>
    <lineage>
        <taxon>unclassified sequences</taxon>
        <taxon>metagenomes</taxon>
        <taxon>ecological metagenomes</taxon>
    </lineage>
</organism>